<dbReference type="EMBL" id="KZ359509">
    <property type="protein sequence ID" value="PIO58887.1"/>
    <property type="molecule type" value="Genomic_DNA"/>
</dbReference>
<dbReference type="InterPro" id="IPR049012">
    <property type="entry name" value="Mutator_transp_dom"/>
</dbReference>
<keyword evidence="3" id="KW-1185">Reference proteome</keyword>
<sequence>MAVVGKHYTCFHDNTSGAYVTLTDIPHHLVTFINGVLQDMNGEVTVTAKYVWIFMNDVLRRYFPTPLWTTPREMQLSHERVSATSKEKQTLATILKQSQEEGVKREVLEDDELKTSTSSPRVEPVLGSVKVEDSSCTSISSRALDMMPLGQTDPVALHQYYLVQGDMLMELFRFCPECGNHVENSQLRKIGTAALVIYECARCRTAKQWESQQRTVDHTSERTFRGNVAASAAAISAGFGYEDIRKWTAQLNLSLFSKSLFWEVFEWTRST</sequence>
<evidence type="ECO:0000313" key="2">
    <source>
        <dbReference type="EMBL" id="PIO58887.1"/>
    </source>
</evidence>
<protein>
    <recommendedName>
        <fullName evidence="1">Mutator-like transposase domain-containing protein</fullName>
    </recommendedName>
</protein>
<dbReference type="AlphaFoldDB" id="A0A2G9TLR2"/>
<proteinExistence type="predicted"/>
<organism evidence="2 3">
    <name type="scientific">Teladorsagia circumcincta</name>
    <name type="common">Brown stomach worm</name>
    <name type="synonym">Ostertagia circumcincta</name>
    <dbReference type="NCBI Taxonomy" id="45464"/>
    <lineage>
        <taxon>Eukaryota</taxon>
        <taxon>Metazoa</taxon>
        <taxon>Ecdysozoa</taxon>
        <taxon>Nematoda</taxon>
        <taxon>Chromadorea</taxon>
        <taxon>Rhabditida</taxon>
        <taxon>Rhabditina</taxon>
        <taxon>Rhabditomorpha</taxon>
        <taxon>Strongyloidea</taxon>
        <taxon>Trichostrongylidae</taxon>
        <taxon>Teladorsagia</taxon>
    </lineage>
</organism>
<gene>
    <name evidence="2" type="ORF">TELCIR_19666</name>
</gene>
<reference evidence="2 3" key="1">
    <citation type="submission" date="2015-09" db="EMBL/GenBank/DDBJ databases">
        <title>Draft genome of the parasitic nematode Teladorsagia circumcincta isolate WARC Sus (inbred).</title>
        <authorList>
            <person name="Mitreva M."/>
        </authorList>
    </citation>
    <scope>NUCLEOTIDE SEQUENCE [LARGE SCALE GENOMIC DNA]</scope>
    <source>
        <strain evidence="2 3">S</strain>
    </source>
</reference>
<dbReference type="Proteomes" id="UP000230423">
    <property type="component" value="Unassembled WGS sequence"/>
</dbReference>
<evidence type="ECO:0000259" key="1">
    <source>
        <dbReference type="Pfam" id="PF20700"/>
    </source>
</evidence>
<accession>A0A2G9TLR2</accession>
<dbReference type="OrthoDB" id="5830942at2759"/>
<evidence type="ECO:0000313" key="3">
    <source>
        <dbReference type="Proteomes" id="UP000230423"/>
    </source>
</evidence>
<name>A0A2G9TLR2_TELCI</name>
<feature type="domain" description="Mutator-like transposase" evidence="1">
    <location>
        <begin position="182"/>
        <end position="261"/>
    </location>
</feature>
<dbReference type="Pfam" id="PF20700">
    <property type="entry name" value="Mutator"/>
    <property type="match status" value="1"/>
</dbReference>